<dbReference type="PANTHER" id="PTHR10963">
    <property type="entry name" value="GLYCOSYL HYDROLASE-RELATED"/>
    <property type="match status" value="1"/>
</dbReference>
<feature type="domain" description="GH16" evidence="1">
    <location>
        <begin position="12"/>
        <end position="243"/>
    </location>
</feature>
<evidence type="ECO:0000259" key="1">
    <source>
        <dbReference type="PROSITE" id="PS51762"/>
    </source>
</evidence>
<keyword evidence="3" id="KW-1185">Reference proteome</keyword>
<dbReference type="InterPro" id="IPR000757">
    <property type="entry name" value="Beta-glucanase-like"/>
</dbReference>
<dbReference type="InterPro" id="IPR050546">
    <property type="entry name" value="Glycosyl_Hydrlase_16"/>
</dbReference>
<dbReference type="Pfam" id="PF00722">
    <property type="entry name" value="Glyco_hydro_16"/>
    <property type="match status" value="1"/>
</dbReference>
<dbReference type="Gene3D" id="2.60.120.200">
    <property type="match status" value="1"/>
</dbReference>
<dbReference type="InterPro" id="IPR013320">
    <property type="entry name" value="ConA-like_dom_sf"/>
</dbReference>
<name>A0ABS9Q4E4_9MICO</name>
<organism evidence="2 3">
    <name type="scientific">Arsenicicoccus bolidensis</name>
    <dbReference type="NCBI Taxonomy" id="229480"/>
    <lineage>
        <taxon>Bacteria</taxon>
        <taxon>Bacillati</taxon>
        <taxon>Actinomycetota</taxon>
        <taxon>Actinomycetes</taxon>
        <taxon>Micrococcales</taxon>
        <taxon>Intrasporangiaceae</taxon>
        <taxon>Arsenicicoccus</taxon>
    </lineage>
</organism>
<dbReference type="PANTHER" id="PTHR10963:SF60">
    <property type="entry name" value="GRAM-NEGATIVE BACTERIA-BINDING PROTEIN 1-RELATED"/>
    <property type="match status" value="1"/>
</dbReference>
<accession>A0ABS9Q4E4</accession>
<comment type="caution">
    <text evidence="2">The sequence shown here is derived from an EMBL/GenBank/DDBJ whole genome shotgun (WGS) entry which is preliminary data.</text>
</comment>
<dbReference type="Proteomes" id="UP001521931">
    <property type="component" value="Unassembled WGS sequence"/>
</dbReference>
<dbReference type="RefSeq" id="WP_239265091.1">
    <property type="nucleotide sequence ID" value="NZ_JAKRCV010000044.1"/>
</dbReference>
<dbReference type="SUPFAM" id="SSF49899">
    <property type="entry name" value="Concanavalin A-like lectins/glucanases"/>
    <property type="match status" value="1"/>
</dbReference>
<gene>
    <name evidence="2" type="ORF">MHL29_12720</name>
</gene>
<dbReference type="PROSITE" id="PS51762">
    <property type="entry name" value="GH16_2"/>
    <property type="match status" value="1"/>
</dbReference>
<sequence>MLDDTFDDLASVDLTGTGAPGHRWFTDRPFGWGRTMPQDLTVRDSVLTISPSTKSPNYGIATSSPTSHEGRGFRYGYFEARMAFDPEDWRRSTGWPAFWGLSHDQIVGVGRPRWAELDFFEAYRDPGGPYEHIFAGTVHDWLAGPPETDRANHGNSSAPLAGVDLTQMHTYACLWQPGRITWIFDGRELFTQTYSKDAAPSPNPRDLAPGMFSPLDGDVNGQTVILGTGVGHPLRVDWVRVWQ</sequence>
<dbReference type="EMBL" id="JAKRCV010000044">
    <property type="protein sequence ID" value="MCG7322740.1"/>
    <property type="molecule type" value="Genomic_DNA"/>
</dbReference>
<proteinExistence type="predicted"/>
<evidence type="ECO:0000313" key="2">
    <source>
        <dbReference type="EMBL" id="MCG7322740.1"/>
    </source>
</evidence>
<evidence type="ECO:0000313" key="3">
    <source>
        <dbReference type="Proteomes" id="UP001521931"/>
    </source>
</evidence>
<protein>
    <submittedName>
        <fullName evidence="2">Family 16 glycosylhydrolase</fullName>
    </submittedName>
</protein>
<reference evidence="2 3" key="1">
    <citation type="submission" date="2022-02" db="EMBL/GenBank/DDBJ databases">
        <title>Uncovering new skin microbiome diversity through culturing and metagenomics.</title>
        <authorList>
            <person name="Conlan S."/>
            <person name="Deming C."/>
            <person name="Nisc Comparative Sequencing Program N."/>
            <person name="Segre J.A."/>
        </authorList>
    </citation>
    <scope>NUCLEOTIDE SEQUENCE [LARGE SCALE GENOMIC DNA]</scope>
    <source>
        <strain evidence="2 3">ACRQZ</strain>
    </source>
</reference>